<feature type="transmembrane region" description="Helical" evidence="10">
    <location>
        <begin position="375"/>
        <end position="398"/>
    </location>
</feature>
<feature type="domain" description="Cation/H+ exchanger transmembrane" evidence="11">
    <location>
        <begin position="15"/>
        <end position="393"/>
    </location>
</feature>
<evidence type="ECO:0000256" key="10">
    <source>
        <dbReference type="SAM" id="Phobius"/>
    </source>
</evidence>
<feature type="transmembrane region" description="Helical" evidence="10">
    <location>
        <begin position="86"/>
        <end position="109"/>
    </location>
</feature>
<feature type="transmembrane region" description="Helical" evidence="10">
    <location>
        <begin position="31"/>
        <end position="51"/>
    </location>
</feature>
<evidence type="ECO:0000313" key="12">
    <source>
        <dbReference type="EMBL" id="MFD1671626.1"/>
    </source>
</evidence>
<evidence type="ECO:0000256" key="1">
    <source>
        <dbReference type="ARBA" id="ARBA00004651"/>
    </source>
</evidence>
<sequence length="528" mass="58284">MALFFSFFVTLIAVAISNFLARLVPKISGTYINVLVGIIIAWIPLTNRLILTLNSDVFMLTILAPLLFFEAQRTPMLMVRKRLKSILGTAGFLAIVSAIIATVILHSLFALTLPIALIIIAICTPTDATALESVISGRVFPSTTKTALSMESLFNDAAGLILLQAALLWQQTDHLGLLANFGKLIWSAGGGAIVGALLAMILALSRQYIVRSNANVISSQNLMYILTPLIIYLIAEAIDVSGIIAVVTAGLIHNSEASRTRFAAPRQMHLGIQTINFMDEILNGFVFVILGLNLERIFVANFTKATSSYAWLLIGAVGYLSLLICRWLYARFLIGDRSNRTATLFALGGVHGTVTLAMTFSIASEKLGSGVFSQIVLIETVVIILSMLVPTLIFHYWLPVDLDEHNRNQQTAKLRHEMVLVGIKQVKSMSLPKDVCNLVIYDIKDQGQHNGMRSFISQWKDASTQKEVLNTLKSVEQRRALMQAFNAERDYLYDLARRHVANSTVIYDLYSEILLAESLVLDPRNQLI</sequence>
<dbReference type="InterPro" id="IPR006153">
    <property type="entry name" value="Cation/H_exchanger_TM"/>
</dbReference>
<keyword evidence="2" id="KW-0813">Transport</keyword>
<accession>A0ABW4J5K2</accession>
<keyword evidence="13" id="KW-1185">Reference proteome</keyword>
<feature type="transmembrane region" description="Helical" evidence="10">
    <location>
        <begin position="341"/>
        <end position="363"/>
    </location>
</feature>
<evidence type="ECO:0000256" key="8">
    <source>
        <dbReference type="ARBA" id="ARBA00023136"/>
    </source>
</evidence>
<evidence type="ECO:0000256" key="3">
    <source>
        <dbReference type="ARBA" id="ARBA00022475"/>
    </source>
</evidence>
<keyword evidence="7" id="KW-0406">Ion transport</keyword>
<feature type="transmembrane region" description="Helical" evidence="10">
    <location>
        <begin position="184"/>
        <end position="204"/>
    </location>
</feature>
<protein>
    <submittedName>
        <fullName evidence="12">Cation:proton antiporter</fullName>
    </submittedName>
</protein>
<evidence type="ECO:0000256" key="5">
    <source>
        <dbReference type="ARBA" id="ARBA00022989"/>
    </source>
</evidence>
<feature type="transmembrane region" description="Helical" evidence="10">
    <location>
        <begin position="115"/>
        <end position="141"/>
    </location>
</feature>
<feature type="transmembrane region" description="Helical" evidence="10">
    <location>
        <begin position="153"/>
        <end position="172"/>
    </location>
</feature>
<comment type="subcellular location">
    <subcellularLocation>
        <location evidence="1">Cell membrane</location>
        <topology evidence="1">Multi-pass membrane protein</topology>
    </subcellularLocation>
</comment>
<evidence type="ECO:0000259" key="11">
    <source>
        <dbReference type="Pfam" id="PF00999"/>
    </source>
</evidence>
<dbReference type="EMBL" id="JBHTOP010000013">
    <property type="protein sequence ID" value="MFD1671626.1"/>
    <property type="molecule type" value="Genomic_DNA"/>
</dbReference>
<evidence type="ECO:0000256" key="4">
    <source>
        <dbReference type="ARBA" id="ARBA00022692"/>
    </source>
</evidence>
<comment type="caution">
    <text evidence="12">The sequence shown here is derived from an EMBL/GenBank/DDBJ whole genome shotgun (WGS) entry which is preliminary data.</text>
</comment>
<feature type="transmembrane region" description="Helical" evidence="10">
    <location>
        <begin position="225"/>
        <end position="252"/>
    </location>
</feature>
<dbReference type="PANTHER" id="PTHR10110:SF86">
    <property type="entry name" value="SODIUM_HYDROGEN EXCHANGER 7"/>
    <property type="match status" value="1"/>
</dbReference>
<dbReference type="Proteomes" id="UP001597267">
    <property type="component" value="Unassembled WGS sequence"/>
</dbReference>
<proteinExistence type="predicted"/>
<keyword evidence="4 10" id="KW-0812">Transmembrane</keyword>
<dbReference type="RefSeq" id="WP_125715678.1">
    <property type="nucleotide sequence ID" value="NZ_JBHTOP010000013.1"/>
</dbReference>
<evidence type="ECO:0000256" key="9">
    <source>
        <dbReference type="ARBA" id="ARBA00023201"/>
    </source>
</evidence>
<keyword evidence="6" id="KW-0915">Sodium</keyword>
<dbReference type="Pfam" id="PF00999">
    <property type="entry name" value="Na_H_Exchanger"/>
    <property type="match status" value="1"/>
</dbReference>
<organism evidence="12 13">
    <name type="scientific">Agrilactobacillus yilanensis</name>
    <dbReference type="NCBI Taxonomy" id="2485997"/>
    <lineage>
        <taxon>Bacteria</taxon>
        <taxon>Bacillati</taxon>
        <taxon>Bacillota</taxon>
        <taxon>Bacilli</taxon>
        <taxon>Lactobacillales</taxon>
        <taxon>Lactobacillaceae</taxon>
        <taxon>Agrilactobacillus</taxon>
    </lineage>
</organism>
<keyword evidence="9" id="KW-0739">Sodium transport</keyword>
<keyword evidence="8 10" id="KW-0472">Membrane</keyword>
<feature type="transmembrane region" description="Helical" evidence="10">
    <location>
        <begin position="309"/>
        <end position="329"/>
    </location>
</feature>
<name>A0ABW4J5K2_9LACO</name>
<reference evidence="13" key="1">
    <citation type="journal article" date="2019" name="Int. J. Syst. Evol. Microbiol.">
        <title>The Global Catalogue of Microorganisms (GCM) 10K type strain sequencing project: providing services to taxonomists for standard genome sequencing and annotation.</title>
        <authorList>
            <consortium name="The Broad Institute Genomics Platform"/>
            <consortium name="The Broad Institute Genome Sequencing Center for Infectious Disease"/>
            <person name="Wu L."/>
            <person name="Ma J."/>
        </authorList>
    </citation>
    <scope>NUCLEOTIDE SEQUENCE [LARGE SCALE GENOMIC DNA]</scope>
    <source>
        <strain evidence="13">CCM 8896</strain>
    </source>
</reference>
<dbReference type="PANTHER" id="PTHR10110">
    <property type="entry name" value="SODIUM/HYDROGEN EXCHANGER"/>
    <property type="match status" value="1"/>
</dbReference>
<evidence type="ECO:0000256" key="7">
    <source>
        <dbReference type="ARBA" id="ARBA00023065"/>
    </source>
</evidence>
<evidence type="ECO:0000256" key="2">
    <source>
        <dbReference type="ARBA" id="ARBA00022448"/>
    </source>
</evidence>
<gene>
    <name evidence="12" type="ORF">ACFQ5M_05925</name>
</gene>
<evidence type="ECO:0000256" key="6">
    <source>
        <dbReference type="ARBA" id="ARBA00023053"/>
    </source>
</evidence>
<dbReference type="InterPro" id="IPR018422">
    <property type="entry name" value="Cation/H_exchanger_CPA1"/>
</dbReference>
<keyword evidence="3" id="KW-1003">Cell membrane</keyword>
<keyword evidence="5 10" id="KW-1133">Transmembrane helix</keyword>
<evidence type="ECO:0000313" key="13">
    <source>
        <dbReference type="Proteomes" id="UP001597267"/>
    </source>
</evidence>